<dbReference type="Pfam" id="PF04542">
    <property type="entry name" value="Sigma70_r2"/>
    <property type="match status" value="1"/>
</dbReference>
<sequence>MNEIQLINGCKRNEGKSQKTLYDLYARKMMAVCMRYVNRREVAEDILQEGFIKVFTSIGTYNFSGSFEGWIRRIFVNTALEYLRKNDVLRETVGLEDPGIFTEADPSAIDRLSANELIEIIAQLPTGFRTVFNMFAIEGYSHKEIAETLGITESTSRSQFTRAKKLLQKKLSQL</sequence>
<dbReference type="PANTHER" id="PTHR43133">
    <property type="entry name" value="RNA POLYMERASE ECF-TYPE SIGMA FACTO"/>
    <property type="match status" value="1"/>
</dbReference>
<dbReference type="NCBIfam" id="TIGR02937">
    <property type="entry name" value="sigma70-ECF"/>
    <property type="match status" value="1"/>
</dbReference>
<dbReference type="InterPro" id="IPR039425">
    <property type="entry name" value="RNA_pol_sigma-70-like"/>
</dbReference>
<dbReference type="Gene3D" id="1.10.10.10">
    <property type="entry name" value="Winged helix-like DNA-binding domain superfamily/Winged helix DNA-binding domain"/>
    <property type="match status" value="1"/>
</dbReference>
<dbReference type="GO" id="GO:0003677">
    <property type="term" value="F:DNA binding"/>
    <property type="evidence" value="ECO:0007669"/>
    <property type="project" value="InterPro"/>
</dbReference>
<feature type="domain" description="RNA polymerase sigma factor 70 region 4 type 2" evidence="6">
    <location>
        <begin position="115"/>
        <end position="167"/>
    </location>
</feature>
<dbReference type="InterPro" id="IPR014284">
    <property type="entry name" value="RNA_pol_sigma-70_dom"/>
</dbReference>
<keyword evidence="3" id="KW-0731">Sigma factor</keyword>
<dbReference type="Gene3D" id="1.10.1740.10">
    <property type="match status" value="1"/>
</dbReference>
<dbReference type="AlphaFoldDB" id="A0A9D1M6M9"/>
<dbReference type="GO" id="GO:0006352">
    <property type="term" value="P:DNA-templated transcription initiation"/>
    <property type="evidence" value="ECO:0007669"/>
    <property type="project" value="InterPro"/>
</dbReference>
<protein>
    <submittedName>
        <fullName evidence="7">Sigma-70 family RNA polymerase sigma factor</fullName>
    </submittedName>
</protein>
<dbReference type="PANTHER" id="PTHR43133:SF46">
    <property type="entry name" value="RNA POLYMERASE SIGMA-70 FACTOR ECF SUBFAMILY"/>
    <property type="match status" value="1"/>
</dbReference>
<comment type="caution">
    <text evidence="7">The sequence shown here is derived from an EMBL/GenBank/DDBJ whole genome shotgun (WGS) entry which is preliminary data.</text>
</comment>
<reference evidence="7" key="2">
    <citation type="journal article" date="2021" name="PeerJ">
        <title>Extensive microbial diversity within the chicken gut microbiome revealed by metagenomics and culture.</title>
        <authorList>
            <person name="Gilroy R."/>
            <person name="Ravi A."/>
            <person name="Getino M."/>
            <person name="Pursley I."/>
            <person name="Horton D.L."/>
            <person name="Alikhan N.F."/>
            <person name="Baker D."/>
            <person name="Gharbi K."/>
            <person name="Hall N."/>
            <person name="Watson M."/>
            <person name="Adriaenssens E.M."/>
            <person name="Foster-Nyarko E."/>
            <person name="Jarju S."/>
            <person name="Secka A."/>
            <person name="Antonio M."/>
            <person name="Oren A."/>
            <person name="Chaudhuri R.R."/>
            <person name="La Ragione R."/>
            <person name="Hildebrand F."/>
            <person name="Pallen M.J."/>
        </authorList>
    </citation>
    <scope>NUCLEOTIDE SEQUENCE</scope>
    <source>
        <strain evidence="7">CHK158-818</strain>
    </source>
</reference>
<keyword evidence="4" id="KW-0804">Transcription</keyword>
<proteinExistence type="inferred from homology"/>
<dbReference type="InterPro" id="IPR007627">
    <property type="entry name" value="RNA_pol_sigma70_r2"/>
</dbReference>
<evidence type="ECO:0000259" key="6">
    <source>
        <dbReference type="Pfam" id="PF08281"/>
    </source>
</evidence>
<dbReference type="SUPFAM" id="SSF88946">
    <property type="entry name" value="Sigma2 domain of RNA polymerase sigma factors"/>
    <property type="match status" value="1"/>
</dbReference>
<feature type="domain" description="RNA polymerase sigma-70 region 2" evidence="5">
    <location>
        <begin position="21"/>
        <end position="87"/>
    </location>
</feature>
<keyword evidence="2" id="KW-0805">Transcription regulation</keyword>
<evidence type="ECO:0000256" key="4">
    <source>
        <dbReference type="ARBA" id="ARBA00023163"/>
    </source>
</evidence>
<dbReference type="InterPro" id="IPR013325">
    <property type="entry name" value="RNA_pol_sigma_r2"/>
</dbReference>
<evidence type="ECO:0000256" key="3">
    <source>
        <dbReference type="ARBA" id="ARBA00023082"/>
    </source>
</evidence>
<evidence type="ECO:0000259" key="5">
    <source>
        <dbReference type="Pfam" id="PF04542"/>
    </source>
</evidence>
<comment type="similarity">
    <text evidence="1">Belongs to the sigma-70 factor family. ECF subfamily.</text>
</comment>
<dbReference type="InterPro" id="IPR013249">
    <property type="entry name" value="RNA_pol_sigma70_r4_t2"/>
</dbReference>
<dbReference type="Proteomes" id="UP000824112">
    <property type="component" value="Unassembled WGS sequence"/>
</dbReference>
<evidence type="ECO:0000313" key="7">
    <source>
        <dbReference type="EMBL" id="HIU54868.1"/>
    </source>
</evidence>
<dbReference type="GO" id="GO:0016987">
    <property type="term" value="F:sigma factor activity"/>
    <property type="evidence" value="ECO:0007669"/>
    <property type="project" value="UniProtKB-KW"/>
</dbReference>
<dbReference type="InterPro" id="IPR013324">
    <property type="entry name" value="RNA_pol_sigma_r3/r4-like"/>
</dbReference>
<evidence type="ECO:0000256" key="1">
    <source>
        <dbReference type="ARBA" id="ARBA00010641"/>
    </source>
</evidence>
<gene>
    <name evidence="7" type="ORF">IAB03_03555</name>
</gene>
<dbReference type="Pfam" id="PF08281">
    <property type="entry name" value="Sigma70_r4_2"/>
    <property type="match status" value="1"/>
</dbReference>
<accession>A0A9D1M6M9</accession>
<name>A0A9D1M6M9_9BACT</name>
<dbReference type="SUPFAM" id="SSF88659">
    <property type="entry name" value="Sigma3 and sigma4 domains of RNA polymerase sigma factors"/>
    <property type="match status" value="1"/>
</dbReference>
<dbReference type="EMBL" id="DVNA01000082">
    <property type="protein sequence ID" value="HIU54868.1"/>
    <property type="molecule type" value="Genomic_DNA"/>
</dbReference>
<evidence type="ECO:0000256" key="2">
    <source>
        <dbReference type="ARBA" id="ARBA00023015"/>
    </source>
</evidence>
<dbReference type="CDD" id="cd06171">
    <property type="entry name" value="Sigma70_r4"/>
    <property type="match status" value="1"/>
</dbReference>
<reference evidence="7" key="1">
    <citation type="submission" date="2020-10" db="EMBL/GenBank/DDBJ databases">
        <authorList>
            <person name="Gilroy R."/>
        </authorList>
    </citation>
    <scope>NUCLEOTIDE SEQUENCE</scope>
    <source>
        <strain evidence="7">CHK158-818</strain>
    </source>
</reference>
<organism evidence="7 8">
    <name type="scientific">Candidatus Gallibacteroides avistercoris</name>
    <dbReference type="NCBI Taxonomy" id="2840833"/>
    <lineage>
        <taxon>Bacteria</taxon>
        <taxon>Pseudomonadati</taxon>
        <taxon>Bacteroidota</taxon>
        <taxon>Bacteroidia</taxon>
        <taxon>Bacteroidales</taxon>
        <taxon>Bacteroidaceae</taxon>
        <taxon>Bacteroidaceae incertae sedis</taxon>
        <taxon>Candidatus Gallibacteroides</taxon>
    </lineage>
</organism>
<evidence type="ECO:0000313" key="8">
    <source>
        <dbReference type="Proteomes" id="UP000824112"/>
    </source>
</evidence>
<dbReference type="InterPro" id="IPR036388">
    <property type="entry name" value="WH-like_DNA-bd_sf"/>
</dbReference>